<comment type="caution">
    <text evidence="1">The sequence shown here is derived from an EMBL/GenBank/DDBJ whole genome shotgun (WGS) entry which is preliminary data.</text>
</comment>
<name>A0A2R5ES39_9BACL</name>
<gene>
    <name evidence="1" type="ORF">PAT3040_00714</name>
</gene>
<dbReference type="Proteomes" id="UP000245202">
    <property type="component" value="Unassembled WGS sequence"/>
</dbReference>
<dbReference type="AlphaFoldDB" id="A0A2R5ES39"/>
<organism evidence="1 2">
    <name type="scientific">Paenibacillus agaridevorans</name>
    <dbReference type="NCBI Taxonomy" id="171404"/>
    <lineage>
        <taxon>Bacteria</taxon>
        <taxon>Bacillati</taxon>
        <taxon>Bacillota</taxon>
        <taxon>Bacilli</taxon>
        <taxon>Bacillales</taxon>
        <taxon>Paenibacillaceae</taxon>
        <taxon>Paenibacillus</taxon>
    </lineage>
</organism>
<accession>A0A2R5ES39</accession>
<keyword evidence="2" id="KW-1185">Reference proteome</keyword>
<reference evidence="1 2" key="1">
    <citation type="submission" date="2017-08" db="EMBL/GenBank/DDBJ databases">
        <title>Substantial Increase in Enzyme Production by Combined Drug-Resistance Mutations in Paenibacillus agaridevorans.</title>
        <authorList>
            <person name="Tanaka Y."/>
            <person name="Funane K."/>
            <person name="Hosaka T."/>
            <person name="Shiwa Y."/>
            <person name="Fujita N."/>
            <person name="Miyazaki T."/>
            <person name="Yoshikawa H."/>
            <person name="Murakami K."/>
            <person name="Kasahara K."/>
            <person name="Inaoka T."/>
            <person name="Hiraga Y."/>
            <person name="Ochi K."/>
        </authorList>
    </citation>
    <scope>NUCLEOTIDE SEQUENCE [LARGE SCALE GENOMIC DNA]</scope>
    <source>
        <strain evidence="1 2">T-3040</strain>
    </source>
</reference>
<dbReference type="RefSeq" id="WP_108991539.1">
    <property type="nucleotide sequence ID" value="NZ_BDQX01000036.1"/>
</dbReference>
<proteinExistence type="predicted"/>
<evidence type="ECO:0000313" key="2">
    <source>
        <dbReference type="Proteomes" id="UP000245202"/>
    </source>
</evidence>
<dbReference type="EMBL" id="BDQX01000036">
    <property type="protein sequence ID" value="GBG06201.1"/>
    <property type="molecule type" value="Genomic_DNA"/>
</dbReference>
<evidence type="ECO:0000313" key="1">
    <source>
        <dbReference type="EMBL" id="GBG06201.1"/>
    </source>
</evidence>
<sequence>MTITIDYIVFEHSFTQIANKLLTCNRLSKYHRLLAVMLNLRNMRINRATPNPNMLLISKKELRYVLDFCIEDNLDKLFRGLRELGIVSTFSKQGGIDGTYSVTLAENLEHNPFVILDMTEKQVIKDCTVLVNNVSKDYFGDFLKFVENAVKSVEAEYVVKIKAGIESLEEYKAYLKTVIVEAGLGTFDDTDNQSSDTLSGNKGDVQSVMESVYIVFCDKYKDSKGISHPVNKRTAIKQISKVFEYCGGDKDMVLGFVDKFFDFYSVKDEPTTALFANDGILSDIRAFVEEGTKPRVFGVEQYKPDAVKKSEQAREAVQVNQGMDKEAMLRKLRGEV</sequence>
<protein>
    <submittedName>
        <fullName evidence="1">Uncharacterized protein</fullName>
    </submittedName>
</protein>